<sequence>MNIRPHVSARHGQNLELFVNGCTAKNLFESSSLNFQKTDIGGVACQATKYFNFFSQILIHNHTTTTSALPPPCRRISGNLNDSRCDVHRGRARKSKQIIALSRPEHWIRDVTVERLHVALLLM</sequence>
<organism evidence="1 2">
    <name type="scientific">Araneus ventricosus</name>
    <name type="common">Orbweaver spider</name>
    <name type="synonym">Epeira ventricosa</name>
    <dbReference type="NCBI Taxonomy" id="182803"/>
    <lineage>
        <taxon>Eukaryota</taxon>
        <taxon>Metazoa</taxon>
        <taxon>Ecdysozoa</taxon>
        <taxon>Arthropoda</taxon>
        <taxon>Chelicerata</taxon>
        <taxon>Arachnida</taxon>
        <taxon>Araneae</taxon>
        <taxon>Araneomorphae</taxon>
        <taxon>Entelegynae</taxon>
        <taxon>Araneoidea</taxon>
        <taxon>Araneidae</taxon>
        <taxon>Araneus</taxon>
    </lineage>
</organism>
<comment type="caution">
    <text evidence="1">The sequence shown here is derived from an EMBL/GenBank/DDBJ whole genome shotgun (WGS) entry which is preliminary data.</text>
</comment>
<protein>
    <submittedName>
        <fullName evidence="1">Uncharacterized protein</fullName>
    </submittedName>
</protein>
<gene>
    <name evidence="1" type="ORF">AVEN_42652_1</name>
</gene>
<dbReference type="AlphaFoldDB" id="A0A4Y2BLR5"/>
<proteinExistence type="predicted"/>
<reference evidence="1 2" key="1">
    <citation type="journal article" date="2019" name="Sci. Rep.">
        <title>Orb-weaving spider Araneus ventricosus genome elucidates the spidroin gene catalogue.</title>
        <authorList>
            <person name="Kono N."/>
            <person name="Nakamura H."/>
            <person name="Ohtoshi R."/>
            <person name="Moran D.A.P."/>
            <person name="Shinohara A."/>
            <person name="Yoshida Y."/>
            <person name="Fujiwara M."/>
            <person name="Mori M."/>
            <person name="Tomita M."/>
            <person name="Arakawa K."/>
        </authorList>
    </citation>
    <scope>NUCLEOTIDE SEQUENCE [LARGE SCALE GENOMIC DNA]</scope>
</reference>
<evidence type="ECO:0000313" key="2">
    <source>
        <dbReference type="Proteomes" id="UP000499080"/>
    </source>
</evidence>
<dbReference type="Proteomes" id="UP000499080">
    <property type="component" value="Unassembled WGS sequence"/>
</dbReference>
<name>A0A4Y2BLR5_ARAVE</name>
<evidence type="ECO:0000313" key="1">
    <source>
        <dbReference type="EMBL" id="GBL93201.1"/>
    </source>
</evidence>
<keyword evidence="2" id="KW-1185">Reference proteome</keyword>
<dbReference type="EMBL" id="BGPR01000092">
    <property type="protein sequence ID" value="GBL93201.1"/>
    <property type="molecule type" value="Genomic_DNA"/>
</dbReference>
<accession>A0A4Y2BLR5</accession>